<dbReference type="Gene3D" id="3.40.50.300">
    <property type="entry name" value="P-loop containing nucleotide triphosphate hydrolases"/>
    <property type="match status" value="1"/>
</dbReference>
<proteinExistence type="predicted"/>
<sequence>MNELQRIIQRMKLSTISRDLEADYKCKICRDTTWIKTTEGFKRCECYEKEIIKRMWHKFGVDPRNTLNLNDYKPYDEVTKKVKEKAIDYIKYFQKIKDTKQNNFGLFGQAGSGKSHIIIAIGVALLKENVQVIYMPYLEAIRELKANTLSQENYIRLINKYQHSKVLIIDDLFKDKIKNSQLIKDRQGNIIGLSESDIKNIYPILNYRYLNNLPTLISTECTQEMLIELDEALAGRILEKCGENMTVFKGNKYNYRMRQFAK</sequence>
<gene>
    <name evidence="2" type="ORF">CBO05C_0643</name>
</gene>
<dbReference type="GO" id="GO:0006260">
    <property type="term" value="P:DNA replication"/>
    <property type="evidence" value="ECO:0007669"/>
    <property type="project" value="TreeGrafter"/>
</dbReference>
<dbReference type="InterPro" id="IPR002611">
    <property type="entry name" value="IstB_ATP-bd"/>
</dbReference>
<reference evidence="2" key="1">
    <citation type="submission" date="2013-10" db="EMBL/GenBank/DDBJ databases">
        <title>Draft genome sequence of Clostridium botulinum type B strain Osaka05.</title>
        <authorList>
            <person name="Sakaguchi Y."/>
            <person name="Hosomi K."/>
            <person name="Uchiyama J."/>
            <person name="Ogura Y."/>
            <person name="Sakaguchi M."/>
            <person name="Kohda T."/>
            <person name="Mukamoto M."/>
            <person name="Misawa N."/>
            <person name="Matsuzaki S."/>
            <person name="Hayashi T."/>
            <person name="Kozaki S."/>
        </authorList>
    </citation>
    <scope>NUCLEOTIDE SEQUENCE</scope>
    <source>
        <strain evidence="2">Osaka05</strain>
    </source>
</reference>
<dbReference type="PANTHER" id="PTHR30050:SF10">
    <property type="entry name" value="PHAGE-LIKE ELEMENT PBSX PROTEIN XKDC"/>
    <property type="match status" value="1"/>
</dbReference>
<name>A0A0S6U0G6_CLOBO</name>
<feature type="domain" description="IstB-like ATP-binding" evidence="1">
    <location>
        <begin position="82"/>
        <end position="172"/>
    </location>
</feature>
<dbReference type="AlphaFoldDB" id="A0A0S6U0G6"/>
<dbReference type="Proteomes" id="UP000054164">
    <property type="component" value="Unassembled WGS sequence"/>
</dbReference>
<accession>A0A0S6U0G6</accession>
<dbReference type="GO" id="GO:0005524">
    <property type="term" value="F:ATP binding"/>
    <property type="evidence" value="ECO:0007669"/>
    <property type="project" value="InterPro"/>
</dbReference>
<dbReference type="PANTHER" id="PTHR30050">
    <property type="entry name" value="CHROMOSOMAL REPLICATION INITIATOR PROTEIN DNAA"/>
    <property type="match status" value="1"/>
</dbReference>
<dbReference type="SUPFAM" id="SSF52540">
    <property type="entry name" value="P-loop containing nucleoside triphosphate hydrolases"/>
    <property type="match status" value="1"/>
</dbReference>
<dbReference type="EMBL" id="DF384213">
    <property type="protein sequence ID" value="GAE00953.1"/>
    <property type="molecule type" value="Genomic_DNA"/>
</dbReference>
<evidence type="ECO:0000313" key="2">
    <source>
        <dbReference type="EMBL" id="GAE00953.1"/>
    </source>
</evidence>
<dbReference type="Pfam" id="PF01695">
    <property type="entry name" value="IstB_IS21"/>
    <property type="match status" value="1"/>
</dbReference>
<protein>
    <recommendedName>
        <fullName evidence="1">IstB-like ATP-binding domain-containing protein</fullName>
    </recommendedName>
</protein>
<evidence type="ECO:0000259" key="1">
    <source>
        <dbReference type="Pfam" id="PF01695"/>
    </source>
</evidence>
<dbReference type="RefSeq" id="WP_242831602.1">
    <property type="nucleotide sequence ID" value="NZ_DF384213.1"/>
</dbReference>
<dbReference type="InterPro" id="IPR027417">
    <property type="entry name" value="P-loop_NTPase"/>
</dbReference>
<organism evidence="2">
    <name type="scientific">Clostridium botulinum B str. Osaka05</name>
    <dbReference type="NCBI Taxonomy" id="1407017"/>
    <lineage>
        <taxon>Bacteria</taxon>
        <taxon>Bacillati</taxon>
        <taxon>Bacillota</taxon>
        <taxon>Clostridia</taxon>
        <taxon>Eubacteriales</taxon>
        <taxon>Clostridiaceae</taxon>
        <taxon>Clostridium</taxon>
    </lineage>
</organism>
<dbReference type="HOGENOM" id="CLU_062999_4_0_9"/>